<organism evidence="1 2">
    <name type="scientific">Rhodococcus baikonurensis</name>
    <dbReference type="NCBI Taxonomy" id="172041"/>
    <lineage>
        <taxon>Bacteria</taxon>
        <taxon>Bacillati</taxon>
        <taxon>Actinomycetota</taxon>
        <taxon>Actinomycetes</taxon>
        <taxon>Mycobacteriales</taxon>
        <taxon>Nocardiaceae</taxon>
        <taxon>Rhodococcus</taxon>
        <taxon>Rhodococcus erythropolis group</taxon>
    </lineage>
</organism>
<sequence>MARQKSPWSAAAVPWLRNQFIAAESRQLDFWRENDTYHDPAYRQSAIAWMEEQNRDVPAASLWWASTNVLDFAVQTAETLPEWSPHEVVPDDNGLMLFKSPLMLAPWTGCPEGAYIRTPYGENHLPNVTVDGVWWRRTNGPIVVKALSRISEYRHLHPARRRAAPFTSVFGVGLNGGVRTYNPTMEIANVDDFLEVLGTLMGAIWLAMGQSRLTESRILSPDAATKPRDGRTVDAVTMVDIRSSTGASDLSVTGTQNRRSPEFSRRWWVTGHWRQQACGPKMADRKPIWVSPYIKGPDGTPLSADRVNVVR</sequence>
<dbReference type="EMBL" id="JBHMAS010000106">
    <property type="protein sequence ID" value="MFB9785220.1"/>
    <property type="molecule type" value="Genomic_DNA"/>
</dbReference>
<accession>A0ABV5XRV8</accession>
<protein>
    <submittedName>
        <fullName evidence="1">Uncharacterized protein</fullName>
    </submittedName>
</protein>
<name>A0ABV5XRV8_9NOCA</name>
<evidence type="ECO:0000313" key="2">
    <source>
        <dbReference type="Proteomes" id="UP001589587"/>
    </source>
</evidence>
<dbReference type="RefSeq" id="WP_378377337.1">
    <property type="nucleotide sequence ID" value="NZ_JBHMAS010000106.1"/>
</dbReference>
<comment type="caution">
    <text evidence="1">The sequence shown here is derived from an EMBL/GenBank/DDBJ whole genome shotgun (WGS) entry which is preliminary data.</text>
</comment>
<proteinExistence type="predicted"/>
<keyword evidence="2" id="KW-1185">Reference proteome</keyword>
<dbReference type="Proteomes" id="UP001589587">
    <property type="component" value="Unassembled WGS sequence"/>
</dbReference>
<evidence type="ECO:0000313" key="1">
    <source>
        <dbReference type="EMBL" id="MFB9785220.1"/>
    </source>
</evidence>
<reference evidence="1 2" key="1">
    <citation type="submission" date="2024-09" db="EMBL/GenBank/DDBJ databases">
        <authorList>
            <person name="Sun Q."/>
            <person name="Mori K."/>
        </authorList>
    </citation>
    <scope>NUCLEOTIDE SEQUENCE [LARGE SCALE GENOMIC DNA]</scope>
    <source>
        <strain evidence="1 2">JCM 11411</strain>
    </source>
</reference>
<gene>
    <name evidence="1" type="ORF">ACFFQ6_36585</name>
</gene>